<organism evidence="1 2">
    <name type="scientific">Gossypium laxum</name>
    <dbReference type="NCBI Taxonomy" id="34288"/>
    <lineage>
        <taxon>Eukaryota</taxon>
        <taxon>Viridiplantae</taxon>
        <taxon>Streptophyta</taxon>
        <taxon>Embryophyta</taxon>
        <taxon>Tracheophyta</taxon>
        <taxon>Spermatophyta</taxon>
        <taxon>Magnoliopsida</taxon>
        <taxon>eudicotyledons</taxon>
        <taxon>Gunneridae</taxon>
        <taxon>Pentapetalae</taxon>
        <taxon>rosids</taxon>
        <taxon>malvids</taxon>
        <taxon>Malvales</taxon>
        <taxon>Malvaceae</taxon>
        <taxon>Malvoideae</taxon>
        <taxon>Gossypium</taxon>
    </lineage>
</organism>
<reference evidence="1 2" key="1">
    <citation type="journal article" date="2019" name="Genome Biol. Evol.">
        <title>Insights into the evolution of the New World diploid cottons (Gossypium, subgenus Houzingenia) based on genome sequencing.</title>
        <authorList>
            <person name="Grover C.E."/>
            <person name="Arick M.A. 2nd"/>
            <person name="Thrash A."/>
            <person name="Conover J.L."/>
            <person name="Sanders W.S."/>
            <person name="Peterson D.G."/>
            <person name="Frelichowski J.E."/>
            <person name="Scheffler J.A."/>
            <person name="Scheffler B.E."/>
            <person name="Wendel J.F."/>
        </authorList>
    </citation>
    <scope>NUCLEOTIDE SEQUENCE [LARGE SCALE GENOMIC DNA]</scope>
    <source>
        <strain evidence="1">4</strain>
        <tissue evidence="1">Leaf</tissue>
    </source>
</reference>
<proteinExistence type="predicted"/>
<keyword evidence="2" id="KW-1185">Reference proteome</keyword>
<dbReference type="EMBL" id="JABEZV010444762">
    <property type="protein sequence ID" value="MBA0730395.1"/>
    <property type="molecule type" value="Genomic_DNA"/>
</dbReference>
<comment type="caution">
    <text evidence="1">The sequence shown here is derived from an EMBL/GenBank/DDBJ whole genome shotgun (WGS) entry which is preliminary data.</text>
</comment>
<evidence type="ECO:0000313" key="1">
    <source>
        <dbReference type="EMBL" id="MBA0730395.1"/>
    </source>
</evidence>
<gene>
    <name evidence="1" type="ORF">Golax_022784</name>
</gene>
<evidence type="ECO:0000313" key="2">
    <source>
        <dbReference type="Proteomes" id="UP000593574"/>
    </source>
</evidence>
<sequence length="49" mass="5771">MYQSCFTFGGGDLVPTVEEYMLYFVARRFKQIEFTRELRGIANVFLGRI</sequence>
<dbReference type="Proteomes" id="UP000593574">
    <property type="component" value="Unassembled WGS sequence"/>
</dbReference>
<protein>
    <submittedName>
        <fullName evidence="1">Uncharacterized protein</fullName>
    </submittedName>
</protein>
<name>A0A7J9B217_9ROSI</name>
<dbReference type="AlphaFoldDB" id="A0A7J9B217"/>
<accession>A0A7J9B217</accession>